<keyword evidence="1" id="KW-0812">Transmembrane</keyword>
<dbReference type="EMBL" id="JAZHBO010000002">
    <property type="protein sequence ID" value="MEF2156349.1"/>
    <property type="molecule type" value="Genomic_DNA"/>
</dbReference>
<proteinExistence type="predicted"/>
<feature type="transmembrane region" description="Helical" evidence="1">
    <location>
        <begin position="128"/>
        <end position="145"/>
    </location>
</feature>
<dbReference type="RefSeq" id="WP_331689965.1">
    <property type="nucleotide sequence ID" value="NZ_JAZHBN010000006.1"/>
</dbReference>
<organism evidence="2 3">
    <name type="scientific">Aquilutibacter rugosus</name>
    <dbReference type="NCBI Taxonomy" id="3115820"/>
    <lineage>
        <taxon>Bacteria</taxon>
        <taxon>Pseudomonadati</taxon>
        <taxon>Pseudomonadota</taxon>
        <taxon>Gammaproteobacteria</taxon>
        <taxon>Lysobacterales</taxon>
        <taxon>Lysobacteraceae</taxon>
        <taxon>Aquilutibacter</taxon>
    </lineage>
</organism>
<keyword evidence="1" id="KW-0472">Membrane</keyword>
<keyword evidence="3" id="KW-1185">Reference proteome</keyword>
<dbReference type="InterPro" id="IPR010331">
    <property type="entry name" value="ExoD"/>
</dbReference>
<evidence type="ECO:0000256" key="1">
    <source>
        <dbReference type="SAM" id="Phobius"/>
    </source>
</evidence>
<gene>
    <name evidence="2" type="ORF">V3390_08950</name>
</gene>
<feature type="transmembrane region" description="Helical" evidence="1">
    <location>
        <begin position="151"/>
        <end position="168"/>
    </location>
</feature>
<sequence>MQPRSKDSGQSTAQLLARLADGDPDGRVEIRDLLAAFGRRAFAVLFLGAGLLAMNPVPGLAGGLSGPLVILAGLQLMFGRRRPVLPKFVQRKSVRRSFFARARVRVEPWIGRIERLIRPRLTFLFDQYGWNAFSGILLTVFGVLVLLPIPFTNFAFGVLLLSYCIAYIERDGVLLVLNWVITIGVILVFGILSGTLIRAATDWSARLLG</sequence>
<feature type="transmembrane region" description="Helical" evidence="1">
    <location>
        <begin position="60"/>
        <end position="78"/>
    </location>
</feature>
<keyword evidence="1" id="KW-1133">Transmembrane helix</keyword>
<feature type="transmembrane region" description="Helical" evidence="1">
    <location>
        <begin position="37"/>
        <end position="54"/>
    </location>
</feature>
<feature type="transmembrane region" description="Helical" evidence="1">
    <location>
        <begin position="175"/>
        <end position="197"/>
    </location>
</feature>
<dbReference type="PANTHER" id="PTHR41795">
    <property type="entry name" value="EXOPOLYSACCHARIDE SYNTHESIS PROTEIN"/>
    <property type="match status" value="1"/>
</dbReference>
<protein>
    <submittedName>
        <fullName evidence="2">Exopolysaccharide biosynthesis protein</fullName>
    </submittedName>
</protein>
<dbReference type="Pfam" id="PF06055">
    <property type="entry name" value="ExoD"/>
    <property type="match status" value="1"/>
</dbReference>
<evidence type="ECO:0000313" key="2">
    <source>
        <dbReference type="EMBL" id="MEF2156349.1"/>
    </source>
</evidence>
<accession>A0ABU7V395</accession>
<dbReference type="PANTHER" id="PTHR41795:SF1">
    <property type="entry name" value="EXOPOLYSACCHARIDE SYNTHESIS PROTEIN"/>
    <property type="match status" value="1"/>
</dbReference>
<reference evidence="2 3" key="1">
    <citation type="submission" date="2024-01" db="EMBL/GenBank/DDBJ databases">
        <title>Novel species of the genus Luteimonas isolated from rivers.</title>
        <authorList>
            <person name="Lu H."/>
        </authorList>
    </citation>
    <scope>NUCLEOTIDE SEQUENCE [LARGE SCALE GENOMIC DNA]</scope>
    <source>
        <strain evidence="2 3">FXH3W</strain>
    </source>
</reference>
<name>A0ABU7V395_9GAMM</name>
<dbReference type="PIRSF" id="PIRSF033239">
    <property type="entry name" value="ExoD"/>
    <property type="match status" value="1"/>
</dbReference>
<evidence type="ECO:0000313" key="3">
    <source>
        <dbReference type="Proteomes" id="UP001356170"/>
    </source>
</evidence>
<dbReference type="Proteomes" id="UP001356170">
    <property type="component" value="Unassembled WGS sequence"/>
</dbReference>
<comment type="caution">
    <text evidence="2">The sequence shown here is derived from an EMBL/GenBank/DDBJ whole genome shotgun (WGS) entry which is preliminary data.</text>
</comment>